<accession>A0A2W7MHH6</accession>
<keyword evidence="2" id="KW-1185">Reference proteome</keyword>
<protein>
    <submittedName>
        <fullName evidence="1">Uncharacterized protein</fullName>
    </submittedName>
</protein>
<evidence type="ECO:0000313" key="1">
    <source>
        <dbReference type="EMBL" id="PZX05581.1"/>
    </source>
</evidence>
<reference evidence="1 2" key="1">
    <citation type="submission" date="2018-06" db="EMBL/GenBank/DDBJ databases">
        <title>Genomic Encyclopedia of Type Strains, Phase IV (KMG-IV): sequencing the most valuable type-strain genomes for metagenomic binning, comparative biology and taxonomic classification.</title>
        <authorList>
            <person name="Goeker M."/>
        </authorList>
    </citation>
    <scope>NUCLEOTIDE SEQUENCE [LARGE SCALE GENOMIC DNA]</scope>
    <source>
        <strain evidence="1 2">DSM 5</strain>
    </source>
</reference>
<evidence type="ECO:0000313" key="2">
    <source>
        <dbReference type="Proteomes" id="UP000248646"/>
    </source>
</evidence>
<dbReference type="RefSeq" id="WP_111439042.1">
    <property type="nucleotide sequence ID" value="NZ_QKZI01000002.1"/>
</dbReference>
<proteinExistence type="predicted"/>
<organism evidence="1 2">
    <name type="scientific">Psychrobacillus insolitus</name>
    <dbReference type="NCBI Taxonomy" id="1461"/>
    <lineage>
        <taxon>Bacteria</taxon>
        <taxon>Bacillati</taxon>
        <taxon>Bacillota</taxon>
        <taxon>Bacilli</taxon>
        <taxon>Bacillales</taxon>
        <taxon>Bacillaceae</taxon>
        <taxon>Psychrobacillus</taxon>
    </lineage>
</organism>
<gene>
    <name evidence="1" type="ORF">C7437_10233</name>
</gene>
<name>A0A2W7MHH6_9BACI</name>
<dbReference type="Proteomes" id="UP000248646">
    <property type="component" value="Unassembled WGS sequence"/>
</dbReference>
<dbReference type="EMBL" id="QKZI01000002">
    <property type="protein sequence ID" value="PZX05581.1"/>
    <property type="molecule type" value="Genomic_DNA"/>
</dbReference>
<sequence>MLNRNTTVEVSLETLDALIEMQSELAKVESPRVKVLLSRLIENLKSADEMELYRVCDECSKLTREGYVIESCEFYCSKECLHQHVSAEEFEKLYSDGEGDSYWTNWY</sequence>
<dbReference type="AlphaFoldDB" id="A0A2W7MHH6"/>
<comment type="caution">
    <text evidence="1">The sequence shown here is derived from an EMBL/GenBank/DDBJ whole genome shotgun (WGS) entry which is preliminary data.</text>
</comment>